<dbReference type="PANTHER" id="PTHR34001:SF3">
    <property type="entry name" value="BLL7405 PROTEIN"/>
    <property type="match status" value="1"/>
</dbReference>
<dbReference type="InterPro" id="IPR027385">
    <property type="entry name" value="Beta-barrel_OMP"/>
</dbReference>
<dbReference type="RefSeq" id="WP_144236797.1">
    <property type="nucleotide sequence ID" value="NZ_VJWA01000001.1"/>
</dbReference>
<accession>A0A552UIS3</accession>
<comment type="subcellular location">
    <subcellularLocation>
        <location evidence="1">Membrane</location>
    </subcellularLocation>
</comment>
<evidence type="ECO:0000256" key="1">
    <source>
        <dbReference type="ARBA" id="ARBA00004370"/>
    </source>
</evidence>
<evidence type="ECO:0000256" key="2">
    <source>
        <dbReference type="ARBA" id="ARBA00022729"/>
    </source>
</evidence>
<evidence type="ECO:0000256" key="5">
    <source>
        <dbReference type="SAM" id="SignalP"/>
    </source>
</evidence>
<dbReference type="InterPro" id="IPR051692">
    <property type="entry name" value="OMP-like"/>
</dbReference>
<keyword evidence="8" id="KW-1185">Reference proteome</keyword>
<protein>
    <submittedName>
        <fullName evidence="7">Porin family protein</fullName>
    </submittedName>
</protein>
<evidence type="ECO:0000313" key="8">
    <source>
        <dbReference type="Proteomes" id="UP000317894"/>
    </source>
</evidence>
<dbReference type="Pfam" id="PF13505">
    <property type="entry name" value="OMP_b-brl"/>
    <property type="match status" value="1"/>
</dbReference>
<comment type="similarity">
    <text evidence="4">Belongs to the Omp25/RopB family.</text>
</comment>
<dbReference type="PANTHER" id="PTHR34001">
    <property type="entry name" value="BLL7405 PROTEIN"/>
    <property type="match status" value="1"/>
</dbReference>
<gene>
    <name evidence="7" type="ORF">FMM06_08345</name>
</gene>
<dbReference type="Proteomes" id="UP000317894">
    <property type="component" value="Unassembled WGS sequence"/>
</dbReference>
<feature type="chain" id="PRO_5021848781" evidence="5">
    <location>
        <begin position="21"/>
        <end position="193"/>
    </location>
</feature>
<sequence length="193" mass="19973">MRFIAFAALLAPLAAVPAAAQTAATPNDPTFTGPRIEAHVGYDRLGTNDTTGAVEGVTYGIGAGYDYAVGGALLGVEVNADLSNTDEVAGSGVNRIAIKAKRDLDASVRVGAIVGSRALLYAKVGYANSRFRVSATDALGTISASDNLEGVRAGLGVEYALSGNSFAKAEYRYTNYEQGVDRNQALVGVGFRF</sequence>
<keyword evidence="3" id="KW-0472">Membrane</keyword>
<feature type="domain" description="Outer membrane protein beta-barrel" evidence="6">
    <location>
        <begin position="8"/>
        <end position="193"/>
    </location>
</feature>
<dbReference type="SUPFAM" id="SSF56925">
    <property type="entry name" value="OMPA-like"/>
    <property type="match status" value="1"/>
</dbReference>
<organism evidence="7 8">
    <name type="scientific">Glacieibacterium frigidum</name>
    <dbReference type="NCBI Taxonomy" id="2593303"/>
    <lineage>
        <taxon>Bacteria</taxon>
        <taxon>Pseudomonadati</taxon>
        <taxon>Pseudomonadota</taxon>
        <taxon>Alphaproteobacteria</taxon>
        <taxon>Sphingomonadales</taxon>
        <taxon>Sphingosinicellaceae</taxon>
        <taxon>Glacieibacterium</taxon>
    </lineage>
</organism>
<comment type="caution">
    <text evidence="7">The sequence shown here is derived from an EMBL/GenBank/DDBJ whole genome shotgun (WGS) entry which is preliminary data.</text>
</comment>
<feature type="signal peptide" evidence="5">
    <location>
        <begin position="1"/>
        <end position="20"/>
    </location>
</feature>
<reference evidence="7 8" key="1">
    <citation type="submission" date="2019-07" db="EMBL/GenBank/DDBJ databases">
        <title>Novel species isolated from glacier.</title>
        <authorList>
            <person name="Liu Q."/>
            <person name="Xin Y.-H."/>
        </authorList>
    </citation>
    <scope>NUCLEOTIDE SEQUENCE [LARGE SCALE GENOMIC DNA]</scope>
    <source>
        <strain evidence="7 8">LB1R16</strain>
    </source>
</reference>
<dbReference type="EMBL" id="VJWA01000001">
    <property type="protein sequence ID" value="TRW18104.1"/>
    <property type="molecule type" value="Genomic_DNA"/>
</dbReference>
<dbReference type="AlphaFoldDB" id="A0A552UIS3"/>
<proteinExistence type="inferred from homology"/>
<evidence type="ECO:0000259" key="6">
    <source>
        <dbReference type="Pfam" id="PF13505"/>
    </source>
</evidence>
<dbReference type="Gene3D" id="2.40.160.20">
    <property type="match status" value="1"/>
</dbReference>
<name>A0A552UIS3_9SPHN</name>
<dbReference type="InterPro" id="IPR011250">
    <property type="entry name" value="OMP/PagP_B-barrel"/>
</dbReference>
<dbReference type="OrthoDB" id="8222426at2"/>
<evidence type="ECO:0000313" key="7">
    <source>
        <dbReference type="EMBL" id="TRW18104.1"/>
    </source>
</evidence>
<evidence type="ECO:0000256" key="4">
    <source>
        <dbReference type="ARBA" id="ARBA00038306"/>
    </source>
</evidence>
<keyword evidence="2 5" id="KW-0732">Signal</keyword>
<evidence type="ECO:0000256" key="3">
    <source>
        <dbReference type="ARBA" id="ARBA00023136"/>
    </source>
</evidence>
<dbReference type="GO" id="GO:0016020">
    <property type="term" value="C:membrane"/>
    <property type="evidence" value="ECO:0007669"/>
    <property type="project" value="UniProtKB-SubCell"/>
</dbReference>